<dbReference type="Gene3D" id="2.40.128.110">
    <property type="entry name" value="Lipid/polyisoprenoid-binding, YceI-like"/>
    <property type="match status" value="1"/>
</dbReference>
<evidence type="ECO:0000259" key="1">
    <source>
        <dbReference type="SMART" id="SM00867"/>
    </source>
</evidence>
<comment type="caution">
    <text evidence="2">The sequence shown here is derived from an EMBL/GenBank/DDBJ whole genome shotgun (WGS) entry which is preliminary data.</text>
</comment>
<dbReference type="SUPFAM" id="SSF101874">
    <property type="entry name" value="YceI-like"/>
    <property type="match status" value="1"/>
</dbReference>
<dbReference type="Proteomes" id="UP000289821">
    <property type="component" value="Unassembled WGS sequence"/>
</dbReference>
<keyword evidence="3" id="KW-1185">Reference proteome</keyword>
<dbReference type="InterPro" id="IPR007372">
    <property type="entry name" value="Lipid/polyisoprenoid-bd_YceI"/>
</dbReference>
<dbReference type="EMBL" id="QOVI01000005">
    <property type="protein sequence ID" value="RXG13220.1"/>
    <property type="molecule type" value="Genomic_DNA"/>
</dbReference>
<proteinExistence type="predicted"/>
<dbReference type="PANTHER" id="PTHR34406">
    <property type="entry name" value="PROTEIN YCEI"/>
    <property type="match status" value="1"/>
</dbReference>
<sequence>MKKSILYPICWSLFLLAIGLQNGFAQNYVLKNAESSMRVAGTSNLHDWELEVKDMSGRLAISQEDGVLTALNKLELQIVAESLSSGKNGMDKNTYKALNTKKHKAITYRLKSVGSLEPARANTYLLKTTGSLTISGVSQTVSIPFEVRFLADEIVLSGAYKMQMSTYKIEPPTALFGTITTGDELHITFKTTFINQAL</sequence>
<dbReference type="RefSeq" id="WP_128761997.1">
    <property type="nucleotide sequence ID" value="NZ_QOVI01000005.1"/>
</dbReference>
<protein>
    <submittedName>
        <fullName evidence="2">Polyisoprenoid-binding protein YceI</fullName>
    </submittedName>
</protein>
<dbReference type="PANTHER" id="PTHR34406:SF1">
    <property type="entry name" value="PROTEIN YCEI"/>
    <property type="match status" value="1"/>
</dbReference>
<evidence type="ECO:0000313" key="3">
    <source>
        <dbReference type="Proteomes" id="UP000289821"/>
    </source>
</evidence>
<name>A0A4Q0NRH9_9FLAO</name>
<gene>
    <name evidence="2" type="ORF">DSM04_105198</name>
</gene>
<dbReference type="Pfam" id="PF04264">
    <property type="entry name" value="YceI"/>
    <property type="match status" value="1"/>
</dbReference>
<organism evidence="2 3">
    <name type="scientific">Leeuwenhoekiella aestuarii</name>
    <dbReference type="NCBI Taxonomy" id="2249426"/>
    <lineage>
        <taxon>Bacteria</taxon>
        <taxon>Pseudomonadati</taxon>
        <taxon>Bacteroidota</taxon>
        <taxon>Flavobacteriia</taxon>
        <taxon>Flavobacteriales</taxon>
        <taxon>Flavobacteriaceae</taxon>
        <taxon>Leeuwenhoekiella</taxon>
    </lineage>
</organism>
<dbReference type="SMART" id="SM00867">
    <property type="entry name" value="YceI"/>
    <property type="match status" value="1"/>
</dbReference>
<feature type="domain" description="Lipid/polyisoprenoid-binding YceI-like" evidence="1">
    <location>
        <begin position="27"/>
        <end position="194"/>
    </location>
</feature>
<reference evidence="2 3" key="1">
    <citation type="submission" date="2018-07" db="EMBL/GenBank/DDBJ databases">
        <title>Leeuwenhoekiella genomics.</title>
        <authorList>
            <person name="Tahon G."/>
            <person name="Willems A."/>
        </authorList>
    </citation>
    <scope>NUCLEOTIDE SEQUENCE [LARGE SCALE GENOMIC DNA]</scope>
    <source>
        <strain evidence="2 3">R-50232</strain>
    </source>
</reference>
<accession>A0A4Q0NRH9</accession>
<dbReference type="InterPro" id="IPR036761">
    <property type="entry name" value="TTHA0802/YceI-like_sf"/>
</dbReference>
<dbReference type="AlphaFoldDB" id="A0A4Q0NRH9"/>
<evidence type="ECO:0000313" key="2">
    <source>
        <dbReference type="EMBL" id="RXG13220.1"/>
    </source>
</evidence>